<reference evidence="5 6" key="1">
    <citation type="submission" date="2024-01" db="EMBL/GenBank/DDBJ databases">
        <title>The complete chloroplast genome sequence of Lithospermum erythrorhizon: insights into the phylogenetic relationship among Boraginaceae species and the maternal lineages of purple gromwells.</title>
        <authorList>
            <person name="Okada T."/>
            <person name="Watanabe K."/>
        </authorList>
    </citation>
    <scope>NUCLEOTIDE SEQUENCE [LARGE SCALE GENOMIC DNA]</scope>
</reference>
<dbReference type="Proteomes" id="UP001454036">
    <property type="component" value="Unassembled WGS sequence"/>
</dbReference>
<dbReference type="Gene3D" id="3.90.550.10">
    <property type="entry name" value="Spore Coat Polysaccharide Biosynthesis Protein SpsA, Chain A"/>
    <property type="match status" value="1"/>
</dbReference>
<dbReference type="PANTHER" id="PTHR11183">
    <property type="entry name" value="GLYCOGENIN SUBFAMILY MEMBER"/>
    <property type="match status" value="1"/>
</dbReference>
<dbReference type="EMBL" id="BAABME010000140">
    <property type="protein sequence ID" value="GAA0140015.1"/>
    <property type="molecule type" value="Genomic_DNA"/>
</dbReference>
<dbReference type="AlphaFoldDB" id="A0AAV3NPK6"/>
<evidence type="ECO:0000256" key="4">
    <source>
        <dbReference type="RuleBase" id="RU362027"/>
    </source>
</evidence>
<dbReference type="CDD" id="cd02537">
    <property type="entry name" value="GT8_Glycogenin"/>
    <property type="match status" value="1"/>
</dbReference>
<dbReference type="InterPro" id="IPR029044">
    <property type="entry name" value="Nucleotide-diphossugar_trans"/>
</dbReference>
<evidence type="ECO:0000256" key="1">
    <source>
        <dbReference type="ARBA" id="ARBA00022676"/>
    </source>
</evidence>
<keyword evidence="6" id="KW-1185">Reference proteome</keyword>
<comment type="similarity">
    <text evidence="4">Belongs to the glycosyltransferase 8 family.</text>
</comment>
<evidence type="ECO:0000256" key="2">
    <source>
        <dbReference type="ARBA" id="ARBA00022679"/>
    </source>
</evidence>
<evidence type="ECO:0000313" key="6">
    <source>
        <dbReference type="Proteomes" id="UP001454036"/>
    </source>
</evidence>
<evidence type="ECO:0000313" key="5">
    <source>
        <dbReference type="EMBL" id="GAA0140015.1"/>
    </source>
</evidence>
<dbReference type="InterPro" id="IPR050587">
    <property type="entry name" value="GNT1/Glycosyltrans_8"/>
</dbReference>
<dbReference type="Pfam" id="PF01501">
    <property type="entry name" value="Glyco_transf_8"/>
    <property type="match status" value="1"/>
</dbReference>
<protein>
    <recommendedName>
        <fullName evidence="4">Hexosyltransferase</fullName>
        <ecNumber evidence="4">2.4.1.-</ecNumber>
    </recommendedName>
</protein>
<keyword evidence="3" id="KW-0464">Manganese</keyword>
<gene>
    <name evidence="5" type="ORF">LIER_01443</name>
</gene>
<comment type="caution">
    <text evidence="5">The sequence shown here is derived from an EMBL/GenBank/DDBJ whole genome shotgun (WGS) entry which is preliminary data.</text>
</comment>
<organism evidence="5 6">
    <name type="scientific">Lithospermum erythrorhizon</name>
    <name type="common">Purple gromwell</name>
    <name type="synonym">Lithospermum officinale var. erythrorhizon</name>
    <dbReference type="NCBI Taxonomy" id="34254"/>
    <lineage>
        <taxon>Eukaryota</taxon>
        <taxon>Viridiplantae</taxon>
        <taxon>Streptophyta</taxon>
        <taxon>Embryophyta</taxon>
        <taxon>Tracheophyta</taxon>
        <taxon>Spermatophyta</taxon>
        <taxon>Magnoliopsida</taxon>
        <taxon>eudicotyledons</taxon>
        <taxon>Gunneridae</taxon>
        <taxon>Pentapetalae</taxon>
        <taxon>asterids</taxon>
        <taxon>lamiids</taxon>
        <taxon>Boraginales</taxon>
        <taxon>Boraginaceae</taxon>
        <taxon>Boraginoideae</taxon>
        <taxon>Lithospermeae</taxon>
        <taxon>Lithospermum</taxon>
    </lineage>
</organism>
<dbReference type="InterPro" id="IPR002495">
    <property type="entry name" value="Glyco_trans_8"/>
</dbReference>
<accession>A0AAV3NPK6</accession>
<sequence>MSPTQILPTSLNTTNGTYYSLHENNKECAYVTFLAGDGDYIKGVVGLAKGLRKVQAAYPLVVAVLPDVPEDHRRILANQGCVVRPIELVPVTENKLLQFARPYFGINYSKLRIWEIVEYEKMIYLDADIQVFENIDHLFDMEDGYFYGVVDCLCEMSNKPCNDTIQWPTELGQSPPYYFNGGMFMFQPSLSTYNQLLDTFNSVPSTPFAEQDLLNMFFKDTSKPLDPSYNFLLTMLWRHPEYVEVDKVKVVHYCAPGSKPWRFTGEEPHMDRDDVKMFVKKWWDIYNDDKLDAKTISNGGGTGDDRVMVAAPTNKATTTANAA</sequence>
<dbReference type="EC" id="2.4.1.-" evidence="4"/>
<name>A0AAV3NPK6_LITER</name>
<keyword evidence="2" id="KW-0808">Transferase</keyword>
<dbReference type="SUPFAM" id="SSF53448">
    <property type="entry name" value="Nucleotide-diphospho-sugar transferases"/>
    <property type="match status" value="1"/>
</dbReference>
<proteinExistence type="inferred from homology"/>
<keyword evidence="1" id="KW-0328">Glycosyltransferase</keyword>
<dbReference type="GO" id="GO:0016757">
    <property type="term" value="F:glycosyltransferase activity"/>
    <property type="evidence" value="ECO:0007669"/>
    <property type="project" value="UniProtKB-KW"/>
</dbReference>
<evidence type="ECO:0000256" key="3">
    <source>
        <dbReference type="ARBA" id="ARBA00023211"/>
    </source>
</evidence>